<dbReference type="AlphaFoldDB" id="K6WUZ8"/>
<sequence>MSITVIDLPAETIGAPQLAVELPRLSAHPQPGPATIDYDTAPVVQAVQRQAAAASAVARRFTGETAGPEQLAGQPVGRPDREVDPQTWLFAERARYREQGTCDPYAMLMLLRAGMLPTR</sequence>
<evidence type="ECO:0000256" key="1">
    <source>
        <dbReference type="SAM" id="MobiDB-lite"/>
    </source>
</evidence>
<dbReference type="Proteomes" id="UP000008366">
    <property type="component" value="Unassembled WGS sequence"/>
</dbReference>
<keyword evidence="3" id="KW-1185">Reference proteome</keyword>
<evidence type="ECO:0000313" key="3">
    <source>
        <dbReference type="Proteomes" id="UP000008366"/>
    </source>
</evidence>
<comment type="caution">
    <text evidence="2">The sequence shown here is derived from an EMBL/GenBank/DDBJ whole genome shotgun (WGS) entry which is preliminary data.</text>
</comment>
<name>K6WUZ8_9MICO</name>
<organism evidence="2 3">
    <name type="scientific">Kineosphaera limosa NBRC 100340</name>
    <dbReference type="NCBI Taxonomy" id="1184609"/>
    <lineage>
        <taxon>Bacteria</taxon>
        <taxon>Bacillati</taxon>
        <taxon>Actinomycetota</taxon>
        <taxon>Actinomycetes</taxon>
        <taxon>Micrococcales</taxon>
        <taxon>Dermatophilaceae</taxon>
        <taxon>Kineosphaera</taxon>
    </lineage>
</organism>
<accession>K6WUZ8</accession>
<dbReference type="RefSeq" id="WP_006594203.1">
    <property type="nucleotide sequence ID" value="NZ_BAHD01000078.1"/>
</dbReference>
<protein>
    <submittedName>
        <fullName evidence="2">Uncharacterized protein</fullName>
    </submittedName>
</protein>
<evidence type="ECO:0000313" key="2">
    <source>
        <dbReference type="EMBL" id="GAB97671.1"/>
    </source>
</evidence>
<proteinExistence type="predicted"/>
<gene>
    <name evidence="2" type="ORF">KILIM_078_00030</name>
</gene>
<reference evidence="2 3" key="1">
    <citation type="submission" date="2012-08" db="EMBL/GenBank/DDBJ databases">
        <title>Whole genome shotgun sequence of Kineosphaera limosa NBRC 100340.</title>
        <authorList>
            <person name="Yoshida I."/>
            <person name="Isaki S."/>
            <person name="Hosoyama A."/>
            <person name="Tsuchikane K."/>
            <person name="Katsumata H."/>
            <person name="Ando Y."/>
            <person name="Ohji S."/>
            <person name="Hamada M."/>
            <person name="Tamura T."/>
            <person name="Yamazoe A."/>
            <person name="Yamazaki S."/>
            <person name="Fujita N."/>
        </authorList>
    </citation>
    <scope>NUCLEOTIDE SEQUENCE [LARGE SCALE GENOMIC DNA]</scope>
    <source>
        <strain evidence="2 3">NBRC 100340</strain>
    </source>
</reference>
<dbReference type="EMBL" id="BAHD01000078">
    <property type="protein sequence ID" value="GAB97671.1"/>
    <property type="molecule type" value="Genomic_DNA"/>
</dbReference>
<dbReference type="OrthoDB" id="5150115at2"/>
<dbReference type="STRING" id="1184609.KILIM_078_00030"/>
<feature type="region of interest" description="Disordered" evidence="1">
    <location>
        <begin position="59"/>
        <end position="83"/>
    </location>
</feature>